<dbReference type="HOGENOM" id="CLU_3086952_0_0_1"/>
<reference evidence="2" key="1">
    <citation type="journal article" date="2011" name="PLoS Genet.">
        <title>Genomic analysis of the necrotrophic fungal pathogens Sclerotinia sclerotiorum and Botrytis cinerea.</title>
        <authorList>
            <person name="Amselem J."/>
            <person name="Cuomo C.A."/>
            <person name="van Kan J.A."/>
            <person name="Viaud M."/>
            <person name="Benito E.P."/>
            <person name="Couloux A."/>
            <person name="Coutinho P.M."/>
            <person name="de Vries R.P."/>
            <person name="Dyer P.S."/>
            <person name="Fillinger S."/>
            <person name="Fournier E."/>
            <person name="Gout L."/>
            <person name="Hahn M."/>
            <person name="Kohn L."/>
            <person name="Lapalu N."/>
            <person name="Plummer K.M."/>
            <person name="Pradier J.M."/>
            <person name="Quevillon E."/>
            <person name="Sharon A."/>
            <person name="Simon A."/>
            <person name="ten Have A."/>
            <person name="Tudzynski B."/>
            <person name="Tudzynski P."/>
            <person name="Wincker P."/>
            <person name="Andrew M."/>
            <person name="Anthouard V."/>
            <person name="Beever R.E."/>
            <person name="Beffa R."/>
            <person name="Benoit I."/>
            <person name="Bouzid O."/>
            <person name="Brault B."/>
            <person name="Chen Z."/>
            <person name="Choquer M."/>
            <person name="Collemare J."/>
            <person name="Cotton P."/>
            <person name="Danchin E.G."/>
            <person name="Da Silva C."/>
            <person name="Gautier A."/>
            <person name="Giraud C."/>
            <person name="Giraud T."/>
            <person name="Gonzalez C."/>
            <person name="Grossetete S."/>
            <person name="Guldener U."/>
            <person name="Henrissat B."/>
            <person name="Howlett B.J."/>
            <person name="Kodira C."/>
            <person name="Kretschmer M."/>
            <person name="Lappartient A."/>
            <person name="Leroch M."/>
            <person name="Levis C."/>
            <person name="Mauceli E."/>
            <person name="Neuveglise C."/>
            <person name="Oeser B."/>
            <person name="Pearson M."/>
            <person name="Poulain J."/>
            <person name="Poussereau N."/>
            <person name="Quesneville H."/>
            <person name="Rascle C."/>
            <person name="Schumacher J."/>
            <person name="Segurens B."/>
            <person name="Sexton A."/>
            <person name="Silva E."/>
            <person name="Sirven C."/>
            <person name="Soanes D.M."/>
            <person name="Talbot N.J."/>
            <person name="Templeton M."/>
            <person name="Yandava C."/>
            <person name="Yarden O."/>
            <person name="Zeng Q."/>
            <person name="Rollins J.A."/>
            <person name="Lebrun M.H."/>
            <person name="Dickman M."/>
        </authorList>
    </citation>
    <scope>NUCLEOTIDE SEQUENCE [LARGE SCALE GENOMIC DNA]</scope>
    <source>
        <strain evidence="2">T4</strain>
    </source>
</reference>
<accession>G2XZG2</accession>
<organism evidence="1 2">
    <name type="scientific">Botryotinia fuckeliana (strain T4)</name>
    <name type="common">Noble rot fungus</name>
    <name type="synonym">Botrytis cinerea</name>
    <dbReference type="NCBI Taxonomy" id="999810"/>
    <lineage>
        <taxon>Eukaryota</taxon>
        <taxon>Fungi</taxon>
        <taxon>Dikarya</taxon>
        <taxon>Ascomycota</taxon>
        <taxon>Pezizomycotina</taxon>
        <taxon>Leotiomycetes</taxon>
        <taxon>Helotiales</taxon>
        <taxon>Sclerotiniaceae</taxon>
        <taxon>Botrytis</taxon>
    </lineage>
</organism>
<sequence>MSLRFDESALLNQVPVSKSISAFSQGQHGLWEIILQKPPNHVKETVPVFASV</sequence>
<dbReference type="InParanoid" id="G2XZG2"/>
<name>G2XZG2_BOTF4</name>
<dbReference type="EMBL" id="FQ790278">
    <property type="protein sequence ID" value="CCD45849.1"/>
    <property type="molecule type" value="Genomic_DNA"/>
</dbReference>
<evidence type="ECO:0000313" key="1">
    <source>
        <dbReference type="EMBL" id="CCD45849.1"/>
    </source>
</evidence>
<protein>
    <submittedName>
        <fullName evidence="1">Uncharacterized protein</fullName>
    </submittedName>
</protein>
<proteinExistence type="predicted"/>
<dbReference type="AlphaFoldDB" id="G2XZG2"/>
<evidence type="ECO:0000313" key="2">
    <source>
        <dbReference type="Proteomes" id="UP000008177"/>
    </source>
</evidence>
<gene>
    <name evidence="1" type="ORF">BofuT4_uP048670.1</name>
</gene>
<dbReference type="Proteomes" id="UP000008177">
    <property type="component" value="Unplaced contigs"/>
</dbReference>